<comment type="caution">
    <text evidence="1">The sequence shown here is derived from an EMBL/GenBank/DDBJ whole genome shotgun (WGS) entry which is preliminary data.</text>
</comment>
<dbReference type="EMBL" id="JAPDGR010001934">
    <property type="protein sequence ID" value="KAJ2978590.1"/>
    <property type="molecule type" value="Genomic_DNA"/>
</dbReference>
<proteinExistence type="predicted"/>
<dbReference type="Proteomes" id="UP001143856">
    <property type="component" value="Unassembled WGS sequence"/>
</dbReference>
<reference evidence="1" key="1">
    <citation type="submission" date="2022-10" db="EMBL/GenBank/DDBJ databases">
        <title>Genome Sequence of Xylaria curta.</title>
        <authorList>
            <person name="Buettner E."/>
        </authorList>
    </citation>
    <scope>NUCLEOTIDE SEQUENCE</scope>
    <source>
        <strain evidence="1">Babe10</strain>
    </source>
</reference>
<evidence type="ECO:0000313" key="1">
    <source>
        <dbReference type="EMBL" id="KAJ2978590.1"/>
    </source>
</evidence>
<name>A0ACC1NGX4_9PEZI</name>
<gene>
    <name evidence="1" type="ORF">NUW58_g7449</name>
</gene>
<evidence type="ECO:0000313" key="2">
    <source>
        <dbReference type="Proteomes" id="UP001143856"/>
    </source>
</evidence>
<protein>
    <submittedName>
        <fullName evidence="1">Uncharacterized protein</fullName>
    </submittedName>
</protein>
<organism evidence="1 2">
    <name type="scientific">Xylaria curta</name>
    <dbReference type="NCBI Taxonomy" id="42375"/>
    <lineage>
        <taxon>Eukaryota</taxon>
        <taxon>Fungi</taxon>
        <taxon>Dikarya</taxon>
        <taxon>Ascomycota</taxon>
        <taxon>Pezizomycotina</taxon>
        <taxon>Sordariomycetes</taxon>
        <taxon>Xylariomycetidae</taxon>
        <taxon>Xylariales</taxon>
        <taxon>Xylariaceae</taxon>
        <taxon>Xylaria</taxon>
    </lineage>
</organism>
<sequence>MAARYSYRPLEDATSQLRLLRLGPSSDADTLVSVSVQVVEFDEAPKYLAISYTWGDPEPERQVYVDGKIMNVRQNCFYALWQAQQRRPCSYVWIDSICINQQDLVEKSSQVQMMGQIYALSTGVLACLGPHENDSEYLIAKLHEMMAWKTQSEKSPRSSKWIDEQEEQTELRLANAMSHLSVKPYFERLWIIQELLLGPTVDILYGSAEVSFEAIDVFDQFTQNKSYIKGGAYSWRIGPAIPFTQALMNKRLWPDRLKGNESRWKLKNLLHSCSNFQCTQQRDRVFAMAALVQLPNGALPIITDYSISDVQMVLNTVRHFIGDDRDETSVFYVGRLINTLHFDFDYRVVLSQIQSKSHSSDQSNLTNAVATMRDPDPKEFLRDICNESCQLRLDDDNRLTAPLGICDYDSDRYVNDFPTSLARERHSAFQEVTDGSSCVAYVTISARPGDYIVQVLRNIHLVIREYEDQYYEIVGQAIVLTNTDFLVREPTGKKFQLWLDAEDALLLSVERPISTSVAGYLGFHELAERYATQATRSLLSSFAILKGV</sequence>
<accession>A0ACC1NGX4</accession>
<keyword evidence="2" id="KW-1185">Reference proteome</keyword>